<name>A0ABV7JC46_9GAMM</name>
<dbReference type="Gene3D" id="1.25.40.10">
    <property type="entry name" value="Tetratricopeptide repeat domain"/>
    <property type="match status" value="1"/>
</dbReference>
<dbReference type="RefSeq" id="WP_077412349.1">
    <property type="nucleotide sequence ID" value="NZ_JBHRTS010000009.1"/>
</dbReference>
<keyword evidence="3" id="KW-1185">Reference proteome</keyword>
<proteinExistence type="predicted"/>
<evidence type="ECO:0000313" key="2">
    <source>
        <dbReference type="EMBL" id="MFC3195694.1"/>
    </source>
</evidence>
<dbReference type="EMBL" id="JBHRTS010000009">
    <property type="protein sequence ID" value="MFC3195694.1"/>
    <property type="molecule type" value="Genomic_DNA"/>
</dbReference>
<dbReference type="InterPro" id="IPR011990">
    <property type="entry name" value="TPR-like_helical_dom_sf"/>
</dbReference>
<dbReference type="Proteomes" id="UP001595533">
    <property type="component" value="Unassembled WGS sequence"/>
</dbReference>
<sequence length="443" mass="50236">MIATEHQTTHGHISTTHVIGMLLLVLLSGCQNHHGQDDGSDLAFVQLQNAMVAKEFGWIKNNLRIDNIKDSQRFEAQLLIAEAWLAGDDANAEKALQYLYAAEQLAPSDQRTKRLIIRVLNHTGDWQTLEQRLSDETIAPLHKVPIYLNIDPEKVPQLLSEVPEEEQHMRYHELKAQHLFDVNDLAGSMRHIETASKLGSLNVITYHMGYQLQLRLGNQENAASLMEIHSRLSSLRSLQVSVRDQLNIVRELLALNPSFSNNDAFNLLHIRLLLTTHQYTTASEKLLKMDVKSLDDDIGHELLNVLVQHAQFKLADEVLQLRSSMGFDERSGHLVCLIKSQLLEPAPAIKFCQQNIKQFPWYAATHQQIAELLILLDQLEAAKEHLLTAISHAPWNDEWRLMLARVLLSEGHMAEARDILDQALNPEVPMIVQFKKANGLLSL</sequence>
<accession>A0ABV7JC46</accession>
<evidence type="ECO:0000256" key="1">
    <source>
        <dbReference type="SAM" id="Coils"/>
    </source>
</evidence>
<organism evidence="2 3">
    <name type="scientific">Marinicella sediminis</name>
    <dbReference type="NCBI Taxonomy" id="1792834"/>
    <lineage>
        <taxon>Bacteria</taxon>
        <taxon>Pseudomonadati</taxon>
        <taxon>Pseudomonadota</taxon>
        <taxon>Gammaproteobacteria</taxon>
        <taxon>Lysobacterales</taxon>
        <taxon>Marinicellaceae</taxon>
        <taxon>Marinicella</taxon>
    </lineage>
</organism>
<evidence type="ECO:0000313" key="3">
    <source>
        <dbReference type="Proteomes" id="UP001595533"/>
    </source>
</evidence>
<comment type="caution">
    <text evidence="2">The sequence shown here is derived from an EMBL/GenBank/DDBJ whole genome shotgun (WGS) entry which is preliminary data.</text>
</comment>
<keyword evidence="1" id="KW-0175">Coiled coil</keyword>
<feature type="coiled-coil region" evidence="1">
    <location>
        <begin position="362"/>
        <end position="389"/>
    </location>
</feature>
<gene>
    <name evidence="2" type="ORF">ACFODZ_15675</name>
</gene>
<reference evidence="3" key="1">
    <citation type="journal article" date="2019" name="Int. J. Syst. Evol. Microbiol.">
        <title>The Global Catalogue of Microorganisms (GCM) 10K type strain sequencing project: providing services to taxonomists for standard genome sequencing and annotation.</title>
        <authorList>
            <consortium name="The Broad Institute Genomics Platform"/>
            <consortium name="The Broad Institute Genome Sequencing Center for Infectious Disease"/>
            <person name="Wu L."/>
            <person name="Ma J."/>
        </authorList>
    </citation>
    <scope>NUCLEOTIDE SEQUENCE [LARGE SCALE GENOMIC DNA]</scope>
    <source>
        <strain evidence="3">KCTC 42953</strain>
    </source>
</reference>
<protein>
    <submittedName>
        <fullName evidence="2">Tetratricopeptide repeat protein</fullName>
    </submittedName>
</protein>
<dbReference type="Pfam" id="PF14559">
    <property type="entry name" value="TPR_19"/>
    <property type="match status" value="1"/>
</dbReference>
<dbReference type="SUPFAM" id="SSF48452">
    <property type="entry name" value="TPR-like"/>
    <property type="match status" value="2"/>
</dbReference>